<evidence type="ECO:0000256" key="15">
    <source>
        <dbReference type="ARBA" id="ARBA00023136"/>
    </source>
</evidence>
<dbReference type="SUPFAM" id="SSF50978">
    <property type="entry name" value="WD40 repeat-like"/>
    <property type="match status" value="1"/>
</dbReference>
<keyword evidence="7" id="KW-0853">WD repeat</keyword>
<keyword evidence="17" id="KW-0325">Glycoprotein</keyword>
<feature type="transmembrane region" description="Helical" evidence="21">
    <location>
        <begin position="295"/>
        <end position="311"/>
    </location>
</feature>
<dbReference type="PANTHER" id="PTHR46378">
    <property type="entry name" value="STEROL REGULATORY ELEMENT-BINDING PROTEIN CLEAVAGE-ACTIVATING PROTEIN"/>
    <property type="match status" value="1"/>
</dbReference>
<feature type="transmembrane region" description="Helical" evidence="21">
    <location>
        <begin position="399"/>
        <end position="420"/>
    </location>
</feature>
<dbReference type="WBParaSite" id="Pan_g8226.t1">
    <property type="protein sequence ID" value="Pan_g8226.t1"/>
    <property type="gene ID" value="Pan_g8226"/>
</dbReference>
<evidence type="ECO:0000256" key="16">
    <source>
        <dbReference type="ARBA" id="ARBA00023166"/>
    </source>
</evidence>
<feature type="transmembrane region" description="Helical" evidence="21">
    <location>
        <begin position="723"/>
        <end position="748"/>
    </location>
</feature>
<dbReference type="GO" id="GO:0000139">
    <property type="term" value="C:Golgi membrane"/>
    <property type="evidence" value="ECO:0007669"/>
    <property type="project" value="UniProtKB-SubCell"/>
</dbReference>
<dbReference type="InterPro" id="IPR015943">
    <property type="entry name" value="WD40/YVTN_repeat-like_dom_sf"/>
</dbReference>
<dbReference type="InterPro" id="IPR057041">
    <property type="entry name" value="SCAP_N"/>
</dbReference>
<evidence type="ECO:0000313" key="24">
    <source>
        <dbReference type="WBParaSite" id="Pan_g8226.t1"/>
    </source>
</evidence>
<comment type="subcellular location">
    <subcellularLocation>
        <location evidence="2">Cytoplasmic vesicle</location>
        <location evidence="2">COPII-coated vesicle membrane</location>
        <topology evidence="2">Multi-pass membrane protein</topology>
    </subcellularLocation>
    <subcellularLocation>
        <location evidence="1">Endoplasmic reticulum membrane</location>
        <topology evidence="1">Multi-pass membrane protein</topology>
    </subcellularLocation>
    <subcellularLocation>
        <location evidence="3">Golgi apparatus membrane</location>
        <topology evidence="3">Multi-pass membrane protein</topology>
    </subcellularLocation>
</comment>
<dbReference type="PROSITE" id="PS50156">
    <property type="entry name" value="SSD"/>
    <property type="match status" value="1"/>
</dbReference>
<dbReference type="GO" id="GO:0032934">
    <property type="term" value="F:sterol binding"/>
    <property type="evidence" value="ECO:0007669"/>
    <property type="project" value="InterPro"/>
</dbReference>
<dbReference type="GO" id="GO:0045540">
    <property type="term" value="P:regulation of cholesterol biosynthetic process"/>
    <property type="evidence" value="ECO:0007669"/>
    <property type="project" value="TreeGrafter"/>
</dbReference>
<dbReference type="InterPro" id="IPR030225">
    <property type="entry name" value="SCAP"/>
</dbReference>
<evidence type="ECO:0000256" key="5">
    <source>
        <dbReference type="ARBA" id="ARBA00019541"/>
    </source>
</evidence>
<evidence type="ECO:0000256" key="7">
    <source>
        <dbReference type="ARBA" id="ARBA00022574"/>
    </source>
</evidence>
<keyword evidence="16" id="KW-1207">Sterol metabolism</keyword>
<evidence type="ECO:0000256" key="1">
    <source>
        <dbReference type="ARBA" id="ARBA00004477"/>
    </source>
</evidence>
<dbReference type="GO" id="GO:0008203">
    <property type="term" value="P:cholesterol metabolic process"/>
    <property type="evidence" value="ECO:0007669"/>
    <property type="project" value="UniProtKB-KW"/>
</dbReference>
<evidence type="ECO:0000256" key="14">
    <source>
        <dbReference type="ARBA" id="ARBA00023121"/>
    </source>
</evidence>
<keyword evidence="13" id="KW-0443">Lipid metabolism</keyword>
<evidence type="ECO:0000256" key="17">
    <source>
        <dbReference type="ARBA" id="ARBA00023180"/>
    </source>
</evidence>
<keyword evidence="8 21" id="KW-0812">Transmembrane</keyword>
<reference evidence="23" key="1">
    <citation type="journal article" date="2013" name="Genetics">
        <title>The draft genome and transcriptome of Panagrellus redivivus are shaped by the harsh demands of a free-living lifestyle.</title>
        <authorList>
            <person name="Srinivasan J."/>
            <person name="Dillman A.R."/>
            <person name="Macchietto M.G."/>
            <person name="Heikkinen L."/>
            <person name="Lakso M."/>
            <person name="Fracchia K.M."/>
            <person name="Antoshechkin I."/>
            <person name="Mortazavi A."/>
            <person name="Wong G."/>
            <person name="Sternberg P.W."/>
        </authorList>
    </citation>
    <scope>NUCLEOTIDE SEQUENCE [LARGE SCALE GENOMIC DNA]</scope>
    <source>
        <strain evidence="23">MT8872</strain>
    </source>
</reference>
<feature type="region of interest" description="Disordered" evidence="20">
    <location>
        <begin position="829"/>
        <end position="849"/>
    </location>
</feature>
<evidence type="ECO:0000256" key="12">
    <source>
        <dbReference type="ARBA" id="ARBA00023034"/>
    </source>
</evidence>
<keyword evidence="11 21" id="KW-1133">Transmembrane helix</keyword>
<evidence type="ECO:0000259" key="22">
    <source>
        <dbReference type="PROSITE" id="PS50156"/>
    </source>
</evidence>
<organism evidence="23 24">
    <name type="scientific">Panagrellus redivivus</name>
    <name type="common">Microworm</name>
    <dbReference type="NCBI Taxonomy" id="6233"/>
    <lineage>
        <taxon>Eukaryota</taxon>
        <taxon>Metazoa</taxon>
        <taxon>Ecdysozoa</taxon>
        <taxon>Nematoda</taxon>
        <taxon>Chromadorea</taxon>
        <taxon>Rhabditida</taxon>
        <taxon>Tylenchina</taxon>
        <taxon>Panagrolaimomorpha</taxon>
        <taxon>Panagrolaimoidea</taxon>
        <taxon>Panagrolaimidae</taxon>
        <taxon>Panagrellus</taxon>
    </lineage>
</organism>
<dbReference type="Proteomes" id="UP000492821">
    <property type="component" value="Unassembled WGS sequence"/>
</dbReference>
<evidence type="ECO:0000313" key="23">
    <source>
        <dbReference type="Proteomes" id="UP000492821"/>
    </source>
</evidence>
<keyword evidence="12" id="KW-0333">Golgi apparatus</keyword>
<dbReference type="Gene3D" id="2.130.10.10">
    <property type="entry name" value="YVTN repeat-like/Quinoprotein amine dehydrogenase"/>
    <property type="match status" value="1"/>
</dbReference>
<feature type="domain" description="SSD" evidence="22">
    <location>
        <begin position="294"/>
        <end position="452"/>
    </location>
</feature>
<keyword evidence="23" id="KW-1185">Reference proteome</keyword>
<evidence type="ECO:0000256" key="2">
    <source>
        <dbReference type="ARBA" id="ARBA00004557"/>
    </source>
</evidence>
<dbReference type="Pfam" id="PF24006">
    <property type="entry name" value="SCAP_N"/>
    <property type="match status" value="1"/>
</dbReference>
<feature type="transmembrane region" description="Helical" evidence="21">
    <location>
        <begin position="359"/>
        <end position="379"/>
    </location>
</feature>
<dbReference type="SMART" id="SM00320">
    <property type="entry name" value="WD40"/>
    <property type="match status" value="3"/>
</dbReference>
<protein>
    <recommendedName>
        <fullName evidence="5">Sterol regulatory element-binding protein cleavage-activating protein</fullName>
    </recommendedName>
</protein>
<evidence type="ECO:0000256" key="10">
    <source>
        <dbReference type="ARBA" id="ARBA00022824"/>
    </source>
</evidence>
<evidence type="ECO:0000256" key="21">
    <source>
        <dbReference type="SAM" id="Phobius"/>
    </source>
</evidence>
<evidence type="ECO:0000256" key="3">
    <source>
        <dbReference type="ARBA" id="ARBA00004653"/>
    </source>
</evidence>
<feature type="transmembrane region" description="Helical" evidence="21">
    <location>
        <begin position="570"/>
        <end position="590"/>
    </location>
</feature>
<dbReference type="GO" id="GO:0032936">
    <property type="term" value="C:SREBP-SCAP complex"/>
    <property type="evidence" value="ECO:0007669"/>
    <property type="project" value="TreeGrafter"/>
</dbReference>
<reference evidence="24" key="2">
    <citation type="submission" date="2020-10" db="UniProtKB">
        <authorList>
            <consortium name="WormBaseParasite"/>
        </authorList>
    </citation>
    <scope>IDENTIFICATION</scope>
</reference>
<feature type="region of interest" description="Disordered" evidence="20">
    <location>
        <begin position="513"/>
        <end position="535"/>
    </location>
</feature>
<evidence type="ECO:0000256" key="8">
    <source>
        <dbReference type="ARBA" id="ARBA00022692"/>
    </source>
</evidence>
<keyword evidence="10" id="KW-0256">Endoplasmic reticulum</keyword>
<feature type="transmembrane region" description="Helical" evidence="21">
    <location>
        <begin position="427"/>
        <end position="446"/>
    </location>
</feature>
<dbReference type="InterPro" id="IPR000731">
    <property type="entry name" value="SSD"/>
</dbReference>
<comment type="similarity">
    <text evidence="4">Belongs to the WD repeat SCAP family.</text>
</comment>
<dbReference type="GO" id="GO:0005789">
    <property type="term" value="C:endoplasmic reticulum membrane"/>
    <property type="evidence" value="ECO:0007669"/>
    <property type="project" value="UniProtKB-SubCell"/>
</dbReference>
<sequence length="1152" mass="130968">MEPHIQMHLRRSRRLVASLPDRVGRAYYDYGRLCSAHPIACLSLCIMTMLVLSYPALARVKLPISSPMEVYWTQRTPQDLMQRASDIANGISNGTVEISDVPTWLNLQPELFLQQVIVSATVEPWNSANMTQHMAVKGPLSRAFDVLARLRRVRSDGSSPCFKVHRRPHSKLLPANGCLVLSPTLFWHDDKNVFLRDSDVLNTVFTPECTPDMCPRDILLGAPTKLTGIKRSYQTNRHRTIEFAVTLVLAEYDPEFRAEFIQQLGEDFEIVASTAADDTTFVNVFYRPRKYFTDYAPLFVSYFFCMFYFYFTVSKFEMVKSMWGLAFAAFNTVFWTLAMTSGICAHLDLTPSLWGAGLYPYLAMIIGLENILCITRAVVYTNPTMDVASRLSHGLSHEGYSITKYFLLEMCFIGVAYMTWVPEIQEFCTFAVIALVIDFYMQLFFYTPCLLFDLNRLGVEEKQRFSEMLFKSDMRKLVNYPSPKCPARIIFPTVFTKKESQKQIHRTLSDLGMPKGPEIDQSETSEMPSSLVNRKQRRTVSTDKASYIRSRDSPMSFRLKIFYVWTRYRFVQRFVMTFFAVWVVWLAIVVHRWRLLDHLWGANRVDTNATLPGTDPTEGFGVSHHILETAPLEWVHWQRHTFKWWPAVFAEYNLSLSGQFVTFLPPIMLKSIVPASDASVSMSRVQFESESPTSGIPGFPQSPATTTKQPELQNRIISLEWQLAAVLFILLFMPFCFVVAFILYVLFWDRWRQYRHASKGSKEAEISPKVHADQRFYELTPLLFAKNDSAIECFTIQYPSAMVFSSLDGRVYLSGTNGENRRQLTRYRSHLESGSPGRNPEIPKEPSILDSESDRDRAQIWCIHIQHNVIYLGCSDGSVEVGFFDGRVVAKYHPPSATSGVLQLRSQGKQLIIGRLNGTIELVYLTFPDNEASSLITNSVSFSSVASTRAHDKPITALECVGYSVISAGYDRLIKVYDLRNFRHLHTLIKDDSPVMEVHVEQNGQHIYNRYDSGLISCWDIKSGECVYTTAQLQQQGSSVKAELAISLKVLAALAEDNELFLWDKTSGDFLLRLAASGNPRTSLLTGSLKIIPVGDHYVVTSNGCILHVWDVSLFALIRRVQLPLAIESLYAVGERSILAVSSTTVFKVDLP</sequence>
<evidence type="ECO:0000256" key="4">
    <source>
        <dbReference type="ARBA" id="ARBA00007410"/>
    </source>
</evidence>
<dbReference type="Pfam" id="PF12349">
    <property type="entry name" value="Sterol-sensing"/>
    <property type="match status" value="1"/>
</dbReference>
<comment type="function">
    <text evidence="19">Escort protein required for cholesterol as well as lipid homeostasis. Regulates export of the SCAP-SREBP complex from the endoplasmic reticulum to the Golgi upon low cholesterol, thereby regulating the processing of sterol regulatory element-binding proteins (SREBPs) SREBF1/SREBP1 and SREBF2/SREBP2. At high sterol concentrations, formation of a ternary complex with INSIG (INSIG1 or INSIG2) leads to mask the ER export signal in SCAP, promoting retention of the complex in the endoplasmic reticulum. Low sterol concentrations trigger release of INSIG, a conformational change in the SSD domain of SCAP, unmasking of the ER export signal, promoting recruitment into COPII-coated vesicles and transport of the SCAP-SREBP to the Golgi: in the Golgi, SREBPs are then processed, releasing the transcription factor fragment of SREBPs from the membrane, its import into the nucleus and up-regulation of LDLR, INSIG1 and the mevalonate pathway. Binds cholesterol via its SSD domain.</text>
</comment>
<evidence type="ECO:0000256" key="6">
    <source>
        <dbReference type="ARBA" id="ARBA00022548"/>
    </source>
</evidence>
<feature type="transmembrane region" description="Helical" evidence="21">
    <location>
        <begin position="36"/>
        <end position="57"/>
    </location>
</feature>
<keyword evidence="14" id="KW-0446">Lipid-binding</keyword>
<evidence type="ECO:0000256" key="13">
    <source>
        <dbReference type="ARBA" id="ARBA00023098"/>
    </source>
</evidence>
<keyword evidence="9" id="KW-0677">Repeat</keyword>
<feature type="compositionally biased region" description="Polar residues" evidence="20">
    <location>
        <begin position="522"/>
        <end position="533"/>
    </location>
</feature>
<keyword evidence="15 21" id="KW-0472">Membrane</keyword>
<dbReference type="PANTHER" id="PTHR46378:SF1">
    <property type="entry name" value="STEROL REGULATORY ELEMENT-BINDING PROTEIN CLEAVAGE-ACTIVATING PROTEIN"/>
    <property type="match status" value="1"/>
</dbReference>
<name>A0A7E4W6L8_PANRE</name>
<dbReference type="InterPro" id="IPR036322">
    <property type="entry name" value="WD40_repeat_dom_sf"/>
</dbReference>
<dbReference type="AlphaFoldDB" id="A0A7E4W6L8"/>
<dbReference type="InterPro" id="IPR001680">
    <property type="entry name" value="WD40_rpt"/>
</dbReference>
<proteinExistence type="inferred from homology"/>
<dbReference type="GO" id="GO:0032933">
    <property type="term" value="P:SREBP signaling pathway"/>
    <property type="evidence" value="ECO:0007669"/>
    <property type="project" value="InterPro"/>
</dbReference>
<evidence type="ECO:0000256" key="20">
    <source>
        <dbReference type="SAM" id="MobiDB-lite"/>
    </source>
</evidence>
<evidence type="ECO:0000256" key="11">
    <source>
        <dbReference type="ARBA" id="ARBA00022989"/>
    </source>
</evidence>
<evidence type="ECO:0000256" key="18">
    <source>
        <dbReference type="ARBA" id="ARBA00023221"/>
    </source>
</evidence>
<keyword evidence="18" id="KW-0753">Steroid metabolism</keyword>
<dbReference type="InterPro" id="IPR053958">
    <property type="entry name" value="HMGCR/SNAP/NPC1-like_SSD"/>
</dbReference>
<accession>A0A7E4W6L8</accession>
<evidence type="ECO:0000256" key="9">
    <source>
        <dbReference type="ARBA" id="ARBA00022737"/>
    </source>
</evidence>
<feature type="transmembrane region" description="Helical" evidence="21">
    <location>
        <begin position="323"/>
        <end position="347"/>
    </location>
</feature>
<dbReference type="GO" id="GO:0012507">
    <property type="term" value="C:ER to Golgi transport vesicle membrane"/>
    <property type="evidence" value="ECO:0007669"/>
    <property type="project" value="UniProtKB-SubCell"/>
</dbReference>
<evidence type="ECO:0000256" key="19">
    <source>
        <dbReference type="ARBA" id="ARBA00045958"/>
    </source>
</evidence>
<keyword evidence="6" id="KW-0153">Cholesterol metabolism</keyword>